<proteinExistence type="predicted"/>
<dbReference type="Pfam" id="PF10294">
    <property type="entry name" value="Methyltransf_16"/>
    <property type="match status" value="1"/>
</dbReference>
<evidence type="ECO:0000313" key="2">
    <source>
        <dbReference type="Proteomes" id="UP000565441"/>
    </source>
</evidence>
<sequence length="178" mass="19267">MLNTYANPGSANTRLARAHARSLLGRLVEYQEGYFRIFIMGWNGQIGTRTIYPVDSPSDKVQSSSSYATPTYLKVTLRTPDTLAANWSLHASDIWASSQYLADHLDQLGLDTFEATNEKVRVLELGAAAGLPGIMIAKAYSNVSVVVSDYLDKLLIETLAENVACNGVSGSCQAAPYA</sequence>
<name>A0A8H5GXQ6_9AGAR</name>
<dbReference type="EMBL" id="JAACJP010000040">
    <property type="protein sequence ID" value="KAF5373231.1"/>
    <property type="molecule type" value="Genomic_DNA"/>
</dbReference>
<organism evidence="1 2">
    <name type="scientific">Tricholomella constricta</name>
    <dbReference type="NCBI Taxonomy" id="117010"/>
    <lineage>
        <taxon>Eukaryota</taxon>
        <taxon>Fungi</taxon>
        <taxon>Dikarya</taxon>
        <taxon>Basidiomycota</taxon>
        <taxon>Agaricomycotina</taxon>
        <taxon>Agaricomycetes</taxon>
        <taxon>Agaricomycetidae</taxon>
        <taxon>Agaricales</taxon>
        <taxon>Tricholomatineae</taxon>
        <taxon>Lyophyllaceae</taxon>
        <taxon>Tricholomella</taxon>
    </lineage>
</organism>
<dbReference type="GO" id="GO:0008757">
    <property type="term" value="F:S-adenosylmethionine-dependent methyltransferase activity"/>
    <property type="evidence" value="ECO:0007669"/>
    <property type="project" value="UniProtKB-ARBA"/>
</dbReference>
<dbReference type="InterPro" id="IPR029063">
    <property type="entry name" value="SAM-dependent_MTases_sf"/>
</dbReference>
<reference evidence="1 2" key="1">
    <citation type="journal article" date="2020" name="ISME J.">
        <title>Uncovering the hidden diversity of litter-decomposition mechanisms in mushroom-forming fungi.</title>
        <authorList>
            <person name="Floudas D."/>
            <person name="Bentzer J."/>
            <person name="Ahren D."/>
            <person name="Johansson T."/>
            <person name="Persson P."/>
            <person name="Tunlid A."/>
        </authorList>
    </citation>
    <scope>NUCLEOTIDE SEQUENCE [LARGE SCALE GENOMIC DNA]</scope>
    <source>
        <strain evidence="1 2">CBS 661.87</strain>
    </source>
</reference>
<dbReference type="PANTHER" id="PTHR14614">
    <property type="entry name" value="HEPATOCELLULAR CARCINOMA-ASSOCIATED ANTIGEN"/>
    <property type="match status" value="1"/>
</dbReference>
<protein>
    <submittedName>
        <fullName evidence="1">Uncharacterized protein</fullName>
    </submittedName>
</protein>
<dbReference type="Gene3D" id="3.40.50.150">
    <property type="entry name" value="Vaccinia Virus protein VP39"/>
    <property type="match status" value="1"/>
</dbReference>
<gene>
    <name evidence="1" type="ORF">D9615_007415</name>
</gene>
<evidence type="ECO:0000313" key="1">
    <source>
        <dbReference type="EMBL" id="KAF5373231.1"/>
    </source>
</evidence>
<dbReference type="OrthoDB" id="407325at2759"/>
<dbReference type="InterPro" id="IPR019410">
    <property type="entry name" value="Methyltransf_16"/>
</dbReference>
<keyword evidence="2" id="KW-1185">Reference proteome</keyword>
<dbReference type="Proteomes" id="UP000565441">
    <property type="component" value="Unassembled WGS sequence"/>
</dbReference>
<dbReference type="SUPFAM" id="SSF53335">
    <property type="entry name" value="S-adenosyl-L-methionine-dependent methyltransferases"/>
    <property type="match status" value="1"/>
</dbReference>
<dbReference type="AlphaFoldDB" id="A0A8H5GXQ6"/>
<comment type="caution">
    <text evidence="1">The sequence shown here is derived from an EMBL/GenBank/DDBJ whole genome shotgun (WGS) entry which is preliminary data.</text>
</comment>
<accession>A0A8H5GXQ6</accession>